<evidence type="ECO:0000259" key="8">
    <source>
        <dbReference type="Pfam" id="PF16916"/>
    </source>
</evidence>
<dbReference type="GO" id="GO:0015341">
    <property type="term" value="F:zinc efflux antiporter activity"/>
    <property type="evidence" value="ECO:0007669"/>
    <property type="project" value="TreeGrafter"/>
</dbReference>
<comment type="subcellular location">
    <subcellularLocation>
        <location evidence="1">Membrane</location>
        <topology evidence="1">Multi-pass membrane protein</topology>
    </subcellularLocation>
</comment>
<evidence type="ECO:0000259" key="7">
    <source>
        <dbReference type="Pfam" id="PF01545"/>
    </source>
</evidence>
<dbReference type="FunCoup" id="H1YZW4">
    <property type="interactions" value="50"/>
</dbReference>
<dbReference type="Proteomes" id="UP000005741">
    <property type="component" value="Chromosome"/>
</dbReference>
<name>H1YZW4_9EURY</name>
<dbReference type="GO" id="GO:0006882">
    <property type="term" value="P:intracellular zinc ion homeostasis"/>
    <property type="evidence" value="ECO:0007669"/>
    <property type="project" value="TreeGrafter"/>
</dbReference>
<dbReference type="InterPro" id="IPR027469">
    <property type="entry name" value="Cation_efflux_TMD_sf"/>
</dbReference>
<evidence type="ECO:0000256" key="4">
    <source>
        <dbReference type="ARBA" id="ARBA00022989"/>
    </source>
</evidence>
<dbReference type="STRING" id="937775.Metlim_1057"/>
<dbReference type="InterPro" id="IPR058533">
    <property type="entry name" value="Cation_efflux_TM"/>
</dbReference>
<feature type="transmembrane region" description="Helical" evidence="6">
    <location>
        <begin position="50"/>
        <end position="67"/>
    </location>
</feature>
<feature type="domain" description="Cation efflux protein cytoplasmic" evidence="8">
    <location>
        <begin position="221"/>
        <end position="298"/>
    </location>
</feature>
<feature type="transmembrane region" description="Helical" evidence="6">
    <location>
        <begin position="167"/>
        <end position="186"/>
    </location>
</feature>
<dbReference type="Pfam" id="PF01545">
    <property type="entry name" value="Cation_efflux"/>
    <property type="match status" value="1"/>
</dbReference>
<keyword evidence="3 6" id="KW-0812">Transmembrane</keyword>
<sequence length="301" mass="32995">MNMNDSLNSGEINQRKKNVAALSVISNSVLVVFKLIAGISIGSIGIISEAIHSGIDLIASGIAFISVKKSGMPPDKCHAYGHGKYEDISGMAEALLIFAAAGIILWEALQKLVFGGELLSEEFLTVGIIVMLISACANWIVSSRLFKVADETGSIALESDGWHLRTDVYTSLGVFSGLILIKITGLEIIDPLIAVGISLIIIHTAYGLVKRSFWDLTDKSLPPEDAREIENIILQYCGESCSYARIRTRKSGPDRHVEFDLIVPPDMDVVSAHALTEKIEEHFYRHYGQIYVTIHIEPDKR</sequence>
<dbReference type="Gene3D" id="1.20.1510.10">
    <property type="entry name" value="Cation efflux protein transmembrane domain"/>
    <property type="match status" value="1"/>
</dbReference>
<evidence type="ECO:0000256" key="5">
    <source>
        <dbReference type="ARBA" id="ARBA00023136"/>
    </source>
</evidence>
<feature type="domain" description="Cation efflux protein transmembrane" evidence="7">
    <location>
        <begin position="22"/>
        <end position="216"/>
    </location>
</feature>
<keyword evidence="5 6" id="KW-0472">Membrane</keyword>
<feature type="transmembrane region" description="Helical" evidence="6">
    <location>
        <begin position="21"/>
        <end position="44"/>
    </location>
</feature>
<dbReference type="SUPFAM" id="SSF161111">
    <property type="entry name" value="Cation efflux protein transmembrane domain-like"/>
    <property type="match status" value="1"/>
</dbReference>
<evidence type="ECO:0000256" key="3">
    <source>
        <dbReference type="ARBA" id="ARBA00022692"/>
    </source>
</evidence>
<accession>H1YZW4</accession>
<reference evidence="9 10" key="1">
    <citation type="submission" date="2011-10" db="EMBL/GenBank/DDBJ databases">
        <title>The Improved High-Quality Draft genome of Methanoplanus limicola DSM 2279.</title>
        <authorList>
            <consortium name="US DOE Joint Genome Institute (JGI-PGF)"/>
            <person name="Lucas S."/>
            <person name="Copeland A."/>
            <person name="Lapidus A."/>
            <person name="Glavina del Rio T."/>
            <person name="Dalin E."/>
            <person name="Tice H."/>
            <person name="Bruce D."/>
            <person name="Goodwin L."/>
            <person name="Pitluck S."/>
            <person name="Peters L."/>
            <person name="Mikhailova N."/>
            <person name="Lu M."/>
            <person name="Kyrpides N."/>
            <person name="Mavromatis K."/>
            <person name="Ivanova N."/>
            <person name="Markowitz V."/>
            <person name="Cheng J.-F."/>
            <person name="Hugenholtz P."/>
            <person name="Woyke T."/>
            <person name="Wu D."/>
            <person name="Wirth R."/>
            <person name="Brambilla E.-M."/>
            <person name="Klenk H.-P."/>
            <person name="Eisen J.A."/>
        </authorList>
    </citation>
    <scope>NUCLEOTIDE SEQUENCE [LARGE SCALE GENOMIC DNA]</scope>
    <source>
        <strain evidence="9 10">DSM 2279</strain>
    </source>
</reference>
<keyword evidence="2" id="KW-0813">Transport</keyword>
<dbReference type="InterPro" id="IPR050291">
    <property type="entry name" value="CDF_Transporter"/>
</dbReference>
<gene>
    <name evidence="9" type="ORF">Metlim_1057</name>
</gene>
<keyword evidence="4 6" id="KW-1133">Transmembrane helix</keyword>
<evidence type="ECO:0000313" key="9">
    <source>
        <dbReference type="EMBL" id="EHQ35171.1"/>
    </source>
</evidence>
<dbReference type="Pfam" id="PF16916">
    <property type="entry name" value="ZT_dimer"/>
    <property type="match status" value="1"/>
</dbReference>
<dbReference type="GO" id="GO:0015086">
    <property type="term" value="F:cadmium ion transmembrane transporter activity"/>
    <property type="evidence" value="ECO:0007669"/>
    <property type="project" value="TreeGrafter"/>
</dbReference>
<dbReference type="GO" id="GO:0015093">
    <property type="term" value="F:ferrous iron transmembrane transporter activity"/>
    <property type="evidence" value="ECO:0007669"/>
    <property type="project" value="TreeGrafter"/>
</dbReference>
<feature type="transmembrane region" description="Helical" evidence="6">
    <location>
        <begin position="192"/>
        <end position="209"/>
    </location>
</feature>
<dbReference type="InterPro" id="IPR036837">
    <property type="entry name" value="Cation_efflux_CTD_sf"/>
</dbReference>
<evidence type="ECO:0000256" key="1">
    <source>
        <dbReference type="ARBA" id="ARBA00004141"/>
    </source>
</evidence>
<evidence type="ECO:0000256" key="2">
    <source>
        <dbReference type="ARBA" id="ARBA00022448"/>
    </source>
</evidence>
<evidence type="ECO:0000256" key="6">
    <source>
        <dbReference type="SAM" id="Phobius"/>
    </source>
</evidence>
<feature type="transmembrane region" description="Helical" evidence="6">
    <location>
        <begin position="88"/>
        <end position="106"/>
    </location>
</feature>
<protein>
    <submittedName>
        <fullName evidence="9">Cation diffusion facilitator family transporter</fullName>
    </submittedName>
</protein>
<dbReference type="GO" id="GO:0005886">
    <property type="term" value="C:plasma membrane"/>
    <property type="evidence" value="ECO:0007669"/>
    <property type="project" value="TreeGrafter"/>
</dbReference>
<keyword evidence="10" id="KW-1185">Reference proteome</keyword>
<feature type="transmembrane region" description="Helical" evidence="6">
    <location>
        <begin position="126"/>
        <end position="146"/>
    </location>
</feature>
<dbReference type="HOGENOM" id="CLU_013430_3_0_2"/>
<dbReference type="InterPro" id="IPR027470">
    <property type="entry name" value="Cation_efflux_CTD"/>
</dbReference>
<evidence type="ECO:0000313" key="10">
    <source>
        <dbReference type="Proteomes" id="UP000005741"/>
    </source>
</evidence>
<dbReference type="PANTHER" id="PTHR43840:SF15">
    <property type="entry name" value="MITOCHONDRIAL METAL TRANSPORTER 1-RELATED"/>
    <property type="match status" value="1"/>
</dbReference>
<dbReference type="PATRIC" id="fig|937775.9.peg.1217"/>
<dbReference type="SUPFAM" id="SSF160240">
    <property type="entry name" value="Cation efflux protein cytoplasmic domain-like"/>
    <property type="match status" value="1"/>
</dbReference>
<organism evidence="9 10">
    <name type="scientific">Methanoplanus limicola DSM 2279</name>
    <dbReference type="NCBI Taxonomy" id="937775"/>
    <lineage>
        <taxon>Archaea</taxon>
        <taxon>Methanobacteriati</taxon>
        <taxon>Methanobacteriota</taxon>
        <taxon>Stenosarchaea group</taxon>
        <taxon>Methanomicrobia</taxon>
        <taxon>Methanomicrobiales</taxon>
        <taxon>Methanomicrobiaceae</taxon>
        <taxon>Methanoplanus</taxon>
    </lineage>
</organism>
<dbReference type="AlphaFoldDB" id="H1YZW4"/>
<proteinExistence type="predicted"/>
<dbReference type="InterPro" id="IPR002524">
    <property type="entry name" value="Cation_efflux"/>
</dbReference>
<dbReference type="InParanoid" id="H1YZW4"/>
<dbReference type="Gene3D" id="3.30.70.1350">
    <property type="entry name" value="Cation efflux protein, cytoplasmic domain"/>
    <property type="match status" value="1"/>
</dbReference>
<dbReference type="PANTHER" id="PTHR43840">
    <property type="entry name" value="MITOCHONDRIAL METAL TRANSPORTER 1-RELATED"/>
    <property type="match status" value="1"/>
</dbReference>
<dbReference type="EMBL" id="CM001436">
    <property type="protein sequence ID" value="EHQ35171.1"/>
    <property type="molecule type" value="Genomic_DNA"/>
</dbReference>
<dbReference type="NCBIfam" id="TIGR01297">
    <property type="entry name" value="CDF"/>
    <property type="match status" value="1"/>
</dbReference>